<keyword evidence="2" id="KW-1185">Reference proteome</keyword>
<evidence type="ECO:0000313" key="2">
    <source>
        <dbReference type="Proteomes" id="UP000078228"/>
    </source>
</evidence>
<organism evidence="1 2">
    <name type="scientific">Moraxella catarrhalis</name>
    <name type="common">Branhamella catarrhalis</name>
    <dbReference type="NCBI Taxonomy" id="480"/>
    <lineage>
        <taxon>Bacteria</taxon>
        <taxon>Pseudomonadati</taxon>
        <taxon>Pseudomonadota</taxon>
        <taxon>Gammaproteobacteria</taxon>
        <taxon>Moraxellales</taxon>
        <taxon>Moraxellaceae</taxon>
        <taxon>Moraxella</taxon>
    </lineage>
</organism>
<dbReference type="PATRIC" id="fig|480.237.peg.1301"/>
<gene>
    <name evidence="1" type="ORF">AO384_2207</name>
</gene>
<name>A0A198UCK2_MORCA</name>
<dbReference type="Proteomes" id="UP000078228">
    <property type="component" value="Unassembled WGS sequence"/>
</dbReference>
<dbReference type="AlphaFoldDB" id="A0A198UCK2"/>
<evidence type="ECO:0000313" key="1">
    <source>
        <dbReference type="EMBL" id="OAU94161.1"/>
    </source>
</evidence>
<dbReference type="EMBL" id="LXHC01000029">
    <property type="protein sequence ID" value="OAU94161.1"/>
    <property type="molecule type" value="Genomic_DNA"/>
</dbReference>
<protein>
    <submittedName>
        <fullName evidence="1">Uncharacterized protein</fullName>
    </submittedName>
</protein>
<comment type="caution">
    <text evidence="1">The sequence shown here is derived from an EMBL/GenBank/DDBJ whole genome shotgun (WGS) entry which is preliminary data.</text>
</comment>
<proteinExistence type="predicted"/>
<accession>A0A198UCK2</accession>
<reference evidence="1 2" key="1">
    <citation type="journal article" date="2016" name="Genome Biol. Evol.">
        <title>Comparative Genomic Analyses of the Moraxella catarrhalis Serosensitive and Seroresistant Lineages Demonstrate Their Independent Evolution.</title>
        <authorList>
            <person name="Earl J.P."/>
            <person name="de Vries S.P."/>
            <person name="Ahmed A."/>
            <person name="Powell E."/>
            <person name="Schultz M.P."/>
            <person name="Hermans P.W."/>
            <person name="Hill D.J."/>
            <person name="Zhou Z."/>
            <person name="Constantinidou C.I."/>
            <person name="Hu F.Z."/>
            <person name="Bootsma H.J."/>
            <person name="Ehrlich G.D."/>
        </authorList>
    </citation>
    <scope>NUCLEOTIDE SEQUENCE [LARGE SCALE GENOMIC DNA]</scope>
    <source>
        <strain evidence="1 2">Z7542</strain>
    </source>
</reference>
<sequence>MFTAQRLYGKVAAFRRVIGYQSFESNIFNFRSLMLSSKPINITIHH</sequence>